<accession>A0ACB6Z1R6</accession>
<organism evidence="1 2">
    <name type="scientific">Thelephora ganbajun</name>
    <name type="common">Ganba fungus</name>
    <dbReference type="NCBI Taxonomy" id="370292"/>
    <lineage>
        <taxon>Eukaryota</taxon>
        <taxon>Fungi</taxon>
        <taxon>Dikarya</taxon>
        <taxon>Basidiomycota</taxon>
        <taxon>Agaricomycotina</taxon>
        <taxon>Agaricomycetes</taxon>
        <taxon>Thelephorales</taxon>
        <taxon>Thelephoraceae</taxon>
        <taxon>Thelephora</taxon>
    </lineage>
</organism>
<reference evidence="1" key="2">
    <citation type="journal article" date="2020" name="Nat. Commun.">
        <title>Large-scale genome sequencing of mycorrhizal fungi provides insights into the early evolution of symbiotic traits.</title>
        <authorList>
            <person name="Miyauchi S."/>
            <person name="Kiss E."/>
            <person name="Kuo A."/>
            <person name="Drula E."/>
            <person name="Kohler A."/>
            <person name="Sanchez-Garcia M."/>
            <person name="Morin E."/>
            <person name="Andreopoulos B."/>
            <person name="Barry K.W."/>
            <person name="Bonito G."/>
            <person name="Buee M."/>
            <person name="Carver A."/>
            <person name="Chen C."/>
            <person name="Cichocki N."/>
            <person name="Clum A."/>
            <person name="Culley D."/>
            <person name="Crous P.W."/>
            <person name="Fauchery L."/>
            <person name="Girlanda M."/>
            <person name="Hayes R.D."/>
            <person name="Keri Z."/>
            <person name="LaButti K."/>
            <person name="Lipzen A."/>
            <person name="Lombard V."/>
            <person name="Magnuson J."/>
            <person name="Maillard F."/>
            <person name="Murat C."/>
            <person name="Nolan M."/>
            <person name="Ohm R.A."/>
            <person name="Pangilinan J."/>
            <person name="Pereira M.F."/>
            <person name="Perotto S."/>
            <person name="Peter M."/>
            <person name="Pfister S."/>
            <person name="Riley R."/>
            <person name="Sitrit Y."/>
            <person name="Stielow J.B."/>
            <person name="Szollosi G."/>
            <person name="Zifcakova L."/>
            <person name="Stursova M."/>
            <person name="Spatafora J.W."/>
            <person name="Tedersoo L."/>
            <person name="Vaario L.M."/>
            <person name="Yamada A."/>
            <person name="Yan M."/>
            <person name="Wang P."/>
            <person name="Xu J."/>
            <person name="Bruns T."/>
            <person name="Baldrian P."/>
            <person name="Vilgalys R."/>
            <person name="Dunand C."/>
            <person name="Henrissat B."/>
            <person name="Grigoriev I.V."/>
            <person name="Hibbett D."/>
            <person name="Nagy L.G."/>
            <person name="Martin F.M."/>
        </authorList>
    </citation>
    <scope>NUCLEOTIDE SEQUENCE</scope>
    <source>
        <strain evidence="1">P2</strain>
    </source>
</reference>
<evidence type="ECO:0000313" key="1">
    <source>
        <dbReference type="EMBL" id="KAF9643513.1"/>
    </source>
</evidence>
<dbReference type="Proteomes" id="UP000886501">
    <property type="component" value="Unassembled WGS sequence"/>
</dbReference>
<protein>
    <submittedName>
        <fullName evidence="1">Uncharacterized protein</fullName>
    </submittedName>
</protein>
<name>A0ACB6Z1R6_THEGA</name>
<gene>
    <name evidence="1" type="ORF">BDM02DRAFT_3104306</name>
</gene>
<keyword evidence="2" id="KW-1185">Reference proteome</keyword>
<dbReference type="EMBL" id="MU118213">
    <property type="protein sequence ID" value="KAF9643513.1"/>
    <property type="molecule type" value="Genomic_DNA"/>
</dbReference>
<comment type="caution">
    <text evidence="1">The sequence shown here is derived from an EMBL/GenBank/DDBJ whole genome shotgun (WGS) entry which is preliminary data.</text>
</comment>
<sequence>VVKHSWYEEKRHKVEAELLTKCKGDFRTPNHYYSFCPIDPRGGPVSTARFLSVEGELLEEFQWKIRNDSQVPSHPQSRTLWIRVTKLVGRSLVHPKTPWDLHIVVRHGMPGWLSRLLKGFLHRDISIGNVLMLDPPVTTKPFESETPAVEQLMA</sequence>
<proteinExistence type="predicted"/>
<evidence type="ECO:0000313" key="2">
    <source>
        <dbReference type="Proteomes" id="UP000886501"/>
    </source>
</evidence>
<reference evidence="1" key="1">
    <citation type="submission" date="2019-10" db="EMBL/GenBank/DDBJ databases">
        <authorList>
            <consortium name="DOE Joint Genome Institute"/>
            <person name="Kuo A."/>
            <person name="Miyauchi S."/>
            <person name="Kiss E."/>
            <person name="Drula E."/>
            <person name="Kohler A."/>
            <person name="Sanchez-Garcia M."/>
            <person name="Andreopoulos B."/>
            <person name="Barry K.W."/>
            <person name="Bonito G."/>
            <person name="Buee M."/>
            <person name="Carver A."/>
            <person name="Chen C."/>
            <person name="Cichocki N."/>
            <person name="Clum A."/>
            <person name="Culley D."/>
            <person name="Crous P.W."/>
            <person name="Fauchery L."/>
            <person name="Girlanda M."/>
            <person name="Hayes R."/>
            <person name="Keri Z."/>
            <person name="Labutti K."/>
            <person name="Lipzen A."/>
            <person name="Lombard V."/>
            <person name="Magnuson J."/>
            <person name="Maillard F."/>
            <person name="Morin E."/>
            <person name="Murat C."/>
            <person name="Nolan M."/>
            <person name="Ohm R."/>
            <person name="Pangilinan J."/>
            <person name="Pereira M."/>
            <person name="Perotto S."/>
            <person name="Peter M."/>
            <person name="Riley R."/>
            <person name="Sitrit Y."/>
            <person name="Stielow B."/>
            <person name="Szollosi G."/>
            <person name="Zifcakova L."/>
            <person name="Stursova M."/>
            <person name="Spatafora J.W."/>
            <person name="Tedersoo L."/>
            <person name="Vaario L.-M."/>
            <person name="Yamada A."/>
            <person name="Yan M."/>
            <person name="Wang P."/>
            <person name="Xu J."/>
            <person name="Bruns T."/>
            <person name="Baldrian P."/>
            <person name="Vilgalys R."/>
            <person name="Henrissat B."/>
            <person name="Grigoriev I.V."/>
            <person name="Hibbett D."/>
            <person name="Nagy L.G."/>
            <person name="Martin F.M."/>
        </authorList>
    </citation>
    <scope>NUCLEOTIDE SEQUENCE</scope>
    <source>
        <strain evidence="1">P2</strain>
    </source>
</reference>
<feature type="non-terminal residue" evidence="1">
    <location>
        <position position="1"/>
    </location>
</feature>